<keyword evidence="2" id="KW-1185">Reference proteome</keyword>
<proteinExistence type="predicted"/>
<accession>A0A3A1YE71</accession>
<dbReference type="OrthoDB" id="9967056at2"/>
<dbReference type="AlphaFoldDB" id="A0A3A1YE71"/>
<dbReference type="RefSeq" id="WP_119532138.1">
    <property type="nucleotide sequence ID" value="NZ_JBHSSP010000044.1"/>
</dbReference>
<gene>
    <name evidence="1" type="ORF">CKF58_06455</name>
</gene>
<dbReference type="Proteomes" id="UP000265916">
    <property type="component" value="Unassembled WGS sequence"/>
</dbReference>
<sequence length="87" mass="10194">MLVSNSDVFYGKAFCSFISTIMYEILEKDISKIENEIDAYIETTVANFLQYLIDVNADEFRVSKDNEFLAIKKFYQVLKHNFETVKC</sequence>
<dbReference type="EMBL" id="NRJG01000122">
    <property type="protein sequence ID" value="RIY35851.1"/>
    <property type="molecule type" value="Genomic_DNA"/>
</dbReference>
<protein>
    <submittedName>
        <fullName evidence="1">Uncharacterized protein</fullName>
    </submittedName>
</protein>
<evidence type="ECO:0000313" key="1">
    <source>
        <dbReference type="EMBL" id="RIY35851.1"/>
    </source>
</evidence>
<evidence type="ECO:0000313" key="2">
    <source>
        <dbReference type="Proteomes" id="UP000265916"/>
    </source>
</evidence>
<reference evidence="1 2" key="1">
    <citation type="submission" date="2017-08" db="EMBL/GenBank/DDBJ databases">
        <title>Reclassification of Bisgaard taxon 37 and 44.</title>
        <authorList>
            <person name="Christensen H."/>
        </authorList>
    </citation>
    <scope>NUCLEOTIDE SEQUENCE [LARGE SCALE GENOMIC DNA]</scope>
    <source>
        <strain evidence="1 2">111</strain>
    </source>
</reference>
<comment type="caution">
    <text evidence="1">The sequence shown here is derived from an EMBL/GenBank/DDBJ whole genome shotgun (WGS) entry which is preliminary data.</text>
</comment>
<organism evidence="1 2">
    <name type="scientific">Psittacicella hinzii</name>
    <dbReference type="NCBI Taxonomy" id="2028575"/>
    <lineage>
        <taxon>Bacteria</taxon>
        <taxon>Pseudomonadati</taxon>
        <taxon>Pseudomonadota</taxon>
        <taxon>Gammaproteobacteria</taxon>
        <taxon>Pasteurellales</taxon>
        <taxon>Psittacicellaceae</taxon>
        <taxon>Psittacicella</taxon>
    </lineage>
</organism>
<name>A0A3A1YE71_9GAMM</name>